<dbReference type="InterPro" id="IPR036259">
    <property type="entry name" value="MFS_trans_sf"/>
</dbReference>
<keyword evidence="3 5" id="KW-1133">Transmembrane helix</keyword>
<feature type="transmembrane region" description="Helical" evidence="5">
    <location>
        <begin position="227"/>
        <end position="247"/>
    </location>
</feature>
<feature type="transmembrane region" description="Helical" evidence="5">
    <location>
        <begin position="413"/>
        <end position="433"/>
    </location>
</feature>
<evidence type="ECO:0000256" key="5">
    <source>
        <dbReference type="SAM" id="Phobius"/>
    </source>
</evidence>
<evidence type="ECO:0000313" key="6">
    <source>
        <dbReference type="EMBL" id="KAF5850957.1"/>
    </source>
</evidence>
<proteinExistence type="predicted"/>
<organism evidence="6 7">
    <name type="scientific">Cochliobolus sativus</name>
    <name type="common">Common root rot and spot blotch fungus</name>
    <name type="synonym">Bipolaris sorokiniana</name>
    <dbReference type="NCBI Taxonomy" id="45130"/>
    <lineage>
        <taxon>Eukaryota</taxon>
        <taxon>Fungi</taxon>
        <taxon>Dikarya</taxon>
        <taxon>Ascomycota</taxon>
        <taxon>Pezizomycotina</taxon>
        <taxon>Dothideomycetes</taxon>
        <taxon>Pleosporomycetidae</taxon>
        <taxon>Pleosporales</taxon>
        <taxon>Pleosporineae</taxon>
        <taxon>Pleosporaceae</taxon>
        <taxon>Bipolaris</taxon>
    </lineage>
</organism>
<dbReference type="GO" id="GO:0022857">
    <property type="term" value="F:transmembrane transporter activity"/>
    <property type="evidence" value="ECO:0007669"/>
    <property type="project" value="InterPro"/>
</dbReference>
<comment type="caution">
    <text evidence="6">The sequence shown here is derived from an EMBL/GenBank/DDBJ whole genome shotgun (WGS) entry which is preliminary data.</text>
</comment>
<evidence type="ECO:0000256" key="4">
    <source>
        <dbReference type="ARBA" id="ARBA00023136"/>
    </source>
</evidence>
<gene>
    <name evidence="6" type="ORF">GGP41_010629</name>
</gene>
<dbReference type="InterPro" id="IPR011701">
    <property type="entry name" value="MFS"/>
</dbReference>
<dbReference type="Proteomes" id="UP000624244">
    <property type="component" value="Unassembled WGS sequence"/>
</dbReference>
<evidence type="ECO:0008006" key="8">
    <source>
        <dbReference type="Google" id="ProtNLM"/>
    </source>
</evidence>
<name>A0A8H5ZKE5_COCSA</name>
<dbReference type="GO" id="GO:0016020">
    <property type="term" value="C:membrane"/>
    <property type="evidence" value="ECO:0007669"/>
    <property type="project" value="UniProtKB-SubCell"/>
</dbReference>
<sequence length="504" mass="55667">MSEFHSRRLLRTPSPPLRRASLAPSTAVVHKRAILPLVLLLVLVHLSAVLYTLPLNRVIELRLCQAHYELRDPSTIQPDGSIPEKLCKIDDVQRRLAWLQGTMETTLVVCDFIVTIPFSFVAERWGVKIVLLCNLMPRIFMSAWAMLVGNYPHILPTNAIIAGPFFNVLGGECVFQSTIFTLTSALASEYVERASYFSYISSTSYIVSFLGPTLAAFTMNNSPWLPFWLNIALLLCAIPTISLLPSISKTPTLSMAPDSIPQDPDEEAGPLLQGRTTRHAEDFETHASFLQSILHATRKMRRLVTGRRKFQILLCSFFLTALASSDTKLLVQYISKRYEWTFAQAGYMLSAKALVNFTLLAIIVPRIIRNSMSSKTVHGSEVRLNIIGAEVSIAVSVAGVLCVALAFRFWMLLAALIVYALGSALPVFTMSLVKSPLIALAHSDVQDFSIVMLTKTLGSLVGAPLMTVLWVQAIKLGGIGVGLPYFFSACIYLVAAFVISRLRN</sequence>
<accession>A0A8H5ZKE5</accession>
<dbReference type="PANTHER" id="PTHR23507">
    <property type="entry name" value="ZGC:174356"/>
    <property type="match status" value="1"/>
</dbReference>
<feature type="transmembrane region" description="Helical" evidence="5">
    <location>
        <begin position="384"/>
        <end position="407"/>
    </location>
</feature>
<evidence type="ECO:0000256" key="2">
    <source>
        <dbReference type="ARBA" id="ARBA00022692"/>
    </source>
</evidence>
<comment type="subcellular location">
    <subcellularLocation>
        <location evidence="1">Membrane</location>
        <topology evidence="1">Multi-pass membrane protein</topology>
    </subcellularLocation>
</comment>
<dbReference type="EMBL" id="WNKQ01000006">
    <property type="protein sequence ID" value="KAF5850957.1"/>
    <property type="molecule type" value="Genomic_DNA"/>
</dbReference>
<protein>
    <recommendedName>
        <fullName evidence="8">Major facilitator superfamily (MFS) profile domain-containing protein</fullName>
    </recommendedName>
</protein>
<evidence type="ECO:0000256" key="3">
    <source>
        <dbReference type="ARBA" id="ARBA00022989"/>
    </source>
</evidence>
<dbReference type="Gene3D" id="1.20.1250.20">
    <property type="entry name" value="MFS general substrate transporter like domains"/>
    <property type="match status" value="1"/>
</dbReference>
<evidence type="ECO:0000256" key="1">
    <source>
        <dbReference type="ARBA" id="ARBA00004141"/>
    </source>
</evidence>
<dbReference type="SUPFAM" id="SSF103473">
    <property type="entry name" value="MFS general substrate transporter"/>
    <property type="match status" value="1"/>
</dbReference>
<reference evidence="6" key="1">
    <citation type="submission" date="2019-11" db="EMBL/GenBank/DDBJ databases">
        <title>Bipolaris sorokiniana Genome sequencing.</title>
        <authorList>
            <person name="Wang H."/>
        </authorList>
    </citation>
    <scope>NUCLEOTIDE SEQUENCE</scope>
</reference>
<evidence type="ECO:0000313" key="7">
    <source>
        <dbReference type="Proteomes" id="UP000624244"/>
    </source>
</evidence>
<feature type="transmembrane region" description="Helical" evidence="5">
    <location>
        <begin position="453"/>
        <end position="473"/>
    </location>
</feature>
<keyword evidence="4 5" id="KW-0472">Membrane</keyword>
<feature type="transmembrane region" description="Helical" evidence="5">
    <location>
        <begin position="194"/>
        <end position="215"/>
    </location>
</feature>
<feature type="transmembrane region" description="Helical" evidence="5">
    <location>
        <begin position="33"/>
        <end position="53"/>
    </location>
</feature>
<keyword evidence="2 5" id="KW-0812">Transmembrane</keyword>
<dbReference type="PANTHER" id="PTHR23507:SF8">
    <property type="entry name" value="MFS GENERAL SUBSTRATE TRANSPORTER"/>
    <property type="match status" value="1"/>
</dbReference>
<dbReference type="AlphaFoldDB" id="A0A8H5ZKE5"/>
<feature type="transmembrane region" description="Helical" evidence="5">
    <location>
        <begin position="345"/>
        <end position="364"/>
    </location>
</feature>
<feature type="transmembrane region" description="Helical" evidence="5">
    <location>
        <begin position="479"/>
        <end position="499"/>
    </location>
</feature>
<dbReference type="Pfam" id="PF07690">
    <property type="entry name" value="MFS_1"/>
    <property type="match status" value="1"/>
</dbReference>